<evidence type="ECO:0000256" key="13">
    <source>
        <dbReference type="SAM" id="MobiDB-lite"/>
    </source>
</evidence>
<dbReference type="AlphaFoldDB" id="A0A1R1LJ84"/>
<dbReference type="InterPro" id="IPR000740">
    <property type="entry name" value="GrpE"/>
</dbReference>
<dbReference type="Proteomes" id="UP000187085">
    <property type="component" value="Unassembled WGS sequence"/>
</dbReference>
<name>A0A1R1LJ84_9MICC</name>
<dbReference type="Gene3D" id="3.90.20.20">
    <property type="match status" value="1"/>
</dbReference>
<dbReference type="InterPro" id="IPR009012">
    <property type="entry name" value="GrpE_head"/>
</dbReference>
<dbReference type="OrthoDB" id="5191115at2"/>
<evidence type="ECO:0000256" key="4">
    <source>
        <dbReference type="ARBA" id="ARBA00022490"/>
    </source>
</evidence>
<dbReference type="PRINTS" id="PR00773">
    <property type="entry name" value="GRPEPROTEIN"/>
</dbReference>
<evidence type="ECO:0000256" key="8">
    <source>
        <dbReference type="ARBA" id="ARBA00072274"/>
    </source>
</evidence>
<comment type="caution">
    <text evidence="14">The sequence shown here is derived from an EMBL/GenBank/DDBJ whole genome shotgun (WGS) entry which is preliminary data.</text>
</comment>
<dbReference type="HAMAP" id="MF_01151">
    <property type="entry name" value="GrpE"/>
    <property type="match status" value="1"/>
</dbReference>
<dbReference type="PANTHER" id="PTHR21237:SF23">
    <property type="entry name" value="GRPE PROTEIN HOMOLOG, MITOCHONDRIAL"/>
    <property type="match status" value="1"/>
</dbReference>
<dbReference type="GO" id="GO:0000774">
    <property type="term" value="F:adenyl-nucleotide exchange factor activity"/>
    <property type="evidence" value="ECO:0007669"/>
    <property type="project" value="InterPro"/>
</dbReference>
<proteinExistence type="inferred from homology"/>
<feature type="compositionally biased region" description="Basic and acidic residues" evidence="13">
    <location>
        <begin position="12"/>
        <end position="40"/>
    </location>
</feature>
<evidence type="ECO:0000256" key="9">
    <source>
        <dbReference type="ARBA" id="ARBA00076414"/>
    </source>
</evidence>
<comment type="subcellular location">
    <subcellularLocation>
        <location evidence="1 10">Cytoplasm</location>
    </subcellularLocation>
</comment>
<comment type="subunit">
    <text evidence="3 10">Homodimer.</text>
</comment>
<evidence type="ECO:0000256" key="12">
    <source>
        <dbReference type="RuleBase" id="RU004478"/>
    </source>
</evidence>
<dbReference type="GO" id="GO:0005737">
    <property type="term" value="C:cytoplasm"/>
    <property type="evidence" value="ECO:0007669"/>
    <property type="project" value="UniProtKB-SubCell"/>
</dbReference>
<dbReference type="Gene3D" id="2.30.22.10">
    <property type="entry name" value="Head domain of nucleotide exchange factor GrpE"/>
    <property type="match status" value="1"/>
</dbReference>
<dbReference type="InterPro" id="IPR013805">
    <property type="entry name" value="GrpE_CC"/>
</dbReference>
<evidence type="ECO:0000256" key="3">
    <source>
        <dbReference type="ARBA" id="ARBA00011738"/>
    </source>
</evidence>
<dbReference type="GO" id="GO:0051082">
    <property type="term" value="F:unfolded protein binding"/>
    <property type="evidence" value="ECO:0007669"/>
    <property type="project" value="TreeGrafter"/>
</dbReference>
<dbReference type="SUPFAM" id="SSF51064">
    <property type="entry name" value="Head domain of nucleotide exchange factor GrpE"/>
    <property type="match status" value="1"/>
</dbReference>
<evidence type="ECO:0000256" key="6">
    <source>
        <dbReference type="ARBA" id="ARBA00023186"/>
    </source>
</evidence>
<dbReference type="GO" id="GO:0006457">
    <property type="term" value="P:protein folding"/>
    <property type="evidence" value="ECO:0007669"/>
    <property type="project" value="InterPro"/>
</dbReference>
<dbReference type="FunFam" id="2.30.22.10:FF:000001">
    <property type="entry name" value="Protein GrpE"/>
    <property type="match status" value="1"/>
</dbReference>
<evidence type="ECO:0000313" key="14">
    <source>
        <dbReference type="EMBL" id="OMH27603.1"/>
    </source>
</evidence>
<keyword evidence="4 10" id="KW-0963">Cytoplasm</keyword>
<protein>
    <recommendedName>
        <fullName evidence="8 10">Protein GrpE</fullName>
    </recommendedName>
    <alternativeName>
        <fullName evidence="9 10">HSP-70 cofactor</fullName>
    </alternativeName>
</protein>
<sequence>MGQHESAQEPQEPEREPENGERPVFRDNRRIDPVTGEVRDQAGAGGASVPDDGSDAPAGGDQDVVAEAEAILDGTAGDSGERTGGSSGTGPVSEAEQLAADRLVDLQRLQAEYVNYRRRVERDRDVARTNAVISTLTALLPVLDDLDAARQHGDLAEGPFAAIAAKLDTLLGQQGLQRYGEVGTPFDPSLHEALLQQPSDDVEAGHISQVLRAGYRVGDRVIRAAQVGVAA</sequence>
<dbReference type="PANTHER" id="PTHR21237">
    <property type="entry name" value="GRPE PROTEIN"/>
    <property type="match status" value="1"/>
</dbReference>
<evidence type="ECO:0000256" key="10">
    <source>
        <dbReference type="HAMAP-Rule" id="MF_01151"/>
    </source>
</evidence>
<dbReference type="CDD" id="cd00446">
    <property type="entry name" value="GrpE"/>
    <property type="match status" value="1"/>
</dbReference>
<comment type="function">
    <text evidence="7 10 11">Participates actively in the response to hyperosmotic and heat shock by preventing the aggregation of stress-denatured proteins, in association with DnaK and GrpE. It is the nucleotide exchange factor for DnaK and may function as a thermosensor. Unfolded proteins bind initially to DnaJ; upon interaction with the DnaJ-bound protein, DnaK hydrolyzes its bound ATP, resulting in the formation of a stable complex. GrpE releases ADP from DnaK; ATP binding to DnaK triggers the release of the substrate protein, thus completing the reaction cycle. Several rounds of ATP-dependent interactions between DnaJ, DnaK and GrpE are required for fully efficient folding.</text>
</comment>
<organism evidence="14 15">
    <name type="scientific">Tersicoccus phoenicis</name>
    <dbReference type="NCBI Taxonomy" id="554083"/>
    <lineage>
        <taxon>Bacteria</taxon>
        <taxon>Bacillati</taxon>
        <taxon>Actinomycetota</taxon>
        <taxon>Actinomycetes</taxon>
        <taxon>Micrococcales</taxon>
        <taxon>Micrococcaceae</taxon>
        <taxon>Tersicoccus</taxon>
    </lineage>
</organism>
<dbReference type="GO" id="GO:0042803">
    <property type="term" value="F:protein homodimerization activity"/>
    <property type="evidence" value="ECO:0007669"/>
    <property type="project" value="InterPro"/>
</dbReference>
<dbReference type="EMBL" id="MRDE01000016">
    <property type="protein sequence ID" value="OMH27603.1"/>
    <property type="molecule type" value="Genomic_DNA"/>
</dbReference>
<dbReference type="RefSeq" id="WP_076701688.1">
    <property type="nucleotide sequence ID" value="NZ_MRDE01000016.1"/>
</dbReference>
<evidence type="ECO:0000256" key="11">
    <source>
        <dbReference type="RuleBase" id="RU000639"/>
    </source>
</evidence>
<gene>
    <name evidence="10" type="primary">grpE</name>
    <name evidence="14" type="ORF">BKD30_02815</name>
</gene>
<evidence type="ECO:0000256" key="1">
    <source>
        <dbReference type="ARBA" id="ARBA00004496"/>
    </source>
</evidence>
<accession>A0A1R1LJ84</accession>
<evidence type="ECO:0000256" key="5">
    <source>
        <dbReference type="ARBA" id="ARBA00023016"/>
    </source>
</evidence>
<evidence type="ECO:0000256" key="7">
    <source>
        <dbReference type="ARBA" id="ARBA00053401"/>
    </source>
</evidence>
<dbReference type="STRING" id="554083.BKD30_02815"/>
<evidence type="ECO:0000313" key="15">
    <source>
        <dbReference type="Proteomes" id="UP000187085"/>
    </source>
</evidence>
<reference evidence="14 15" key="1">
    <citation type="submission" date="2016-12" db="EMBL/GenBank/DDBJ databases">
        <title>Draft genome of Tersicoccus phoenicis 1P05MA.</title>
        <authorList>
            <person name="Nakajima Y."/>
            <person name="Yoshizawa S."/>
            <person name="Nakamura K."/>
            <person name="Ogura Y."/>
            <person name="Hayashi T."/>
            <person name="Kogure K."/>
        </authorList>
    </citation>
    <scope>NUCLEOTIDE SEQUENCE [LARGE SCALE GENOMIC DNA]</scope>
    <source>
        <strain evidence="14 15">1p05MA</strain>
    </source>
</reference>
<dbReference type="SUPFAM" id="SSF58014">
    <property type="entry name" value="Coiled-coil domain of nucleotide exchange factor GrpE"/>
    <property type="match status" value="1"/>
</dbReference>
<comment type="similarity">
    <text evidence="2 10 12">Belongs to the GrpE family.</text>
</comment>
<dbReference type="Pfam" id="PF01025">
    <property type="entry name" value="GrpE"/>
    <property type="match status" value="1"/>
</dbReference>
<evidence type="ECO:0000256" key="2">
    <source>
        <dbReference type="ARBA" id="ARBA00009054"/>
    </source>
</evidence>
<keyword evidence="15" id="KW-1185">Reference proteome</keyword>
<dbReference type="PROSITE" id="PS01071">
    <property type="entry name" value="GRPE"/>
    <property type="match status" value="1"/>
</dbReference>
<keyword evidence="5 10" id="KW-0346">Stress response</keyword>
<feature type="region of interest" description="Disordered" evidence="13">
    <location>
        <begin position="1"/>
        <end position="93"/>
    </location>
</feature>
<dbReference type="GO" id="GO:0051087">
    <property type="term" value="F:protein-folding chaperone binding"/>
    <property type="evidence" value="ECO:0007669"/>
    <property type="project" value="InterPro"/>
</dbReference>
<keyword evidence="6 10" id="KW-0143">Chaperone</keyword>